<feature type="transmembrane region" description="Helical" evidence="7">
    <location>
        <begin position="370"/>
        <end position="397"/>
    </location>
</feature>
<dbReference type="EMBL" id="PJNB01000001">
    <property type="protein sequence ID" value="PKW17256.1"/>
    <property type="molecule type" value="Genomic_DNA"/>
</dbReference>
<feature type="transmembrane region" description="Helical" evidence="7">
    <location>
        <begin position="21"/>
        <end position="45"/>
    </location>
</feature>
<organism evidence="9 10">
    <name type="scientific">Saccharopolyspora spinosa</name>
    <dbReference type="NCBI Taxonomy" id="60894"/>
    <lineage>
        <taxon>Bacteria</taxon>
        <taxon>Bacillati</taxon>
        <taxon>Actinomycetota</taxon>
        <taxon>Actinomycetes</taxon>
        <taxon>Pseudonocardiales</taxon>
        <taxon>Pseudonocardiaceae</taxon>
        <taxon>Saccharopolyspora</taxon>
    </lineage>
</organism>
<proteinExistence type="predicted"/>
<evidence type="ECO:0000256" key="3">
    <source>
        <dbReference type="ARBA" id="ARBA00022475"/>
    </source>
</evidence>
<name>A0A2N3Y2V1_SACSN</name>
<protein>
    <submittedName>
        <fullName evidence="9">MFS family arabinose efflux permease</fullName>
    </submittedName>
</protein>
<sequence>MNMADRLLDTRPLRTSAVFRRLWAGNALSTVGGQLTVVAVLFQMWELTGSPVAVGAIGLVQAAAMVLFGLLGGVLADAVDRRRLVLLTTVIQLLSAGLLAVHSASGAASMWGLLALTALQTAGSGLGAPARKTFVVRLLPADQVGAGIALTNLAFQAALLIGPAIAGVVVAQWGVAACYLVDALTFAAALYGVLRLPAMRPQGETARPGARAIWEGWRFIIGKPLLHGALLSDALATVTAMPVALFPLINSERFGGRPETLGLFFSAVAVGGLAAGAASGMVTRARRPGAVMLAAAGAWGLALAGFGLAQPLWLALTCLTAAGAADTTSVITRGAIVQLVTPDTHRGRVSAVDHIAGVAGPELGNFRGGLVAGATSAAFAALSGGVLCVAGIVVLALTNTPLRRFKTAAPELPDPQPGR</sequence>
<dbReference type="SUPFAM" id="SSF103473">
    <property type="entry name" value="MFS general substrate transporter"/>
    <property type="match status" value="1"/>
</dbReference>
<dbReference type="Pfam" id="PF05977">
    <property type="entry name" value="MFS_3"/>
    <property type="match status" value="1"/>
</dbReference>
<reference evidence="9" key="1">
    <citation type="submission" date="2017-12" db="EMBL/GenBank/DDBJ databases">
        <title>Sequencing the genomes of 1000 Actinobacteria strains.</title>
        <authorList>
            <person name="Klenk H.-P."/>
        </authorList>
    </citation>
    <scope>NUCLEOTIDE SEQUENCE [LARGE SCALE GENOMIC DNA]</scope>
    <source>
        <strain evidence="9">DSM 44228</strain>
    </source>
</reference>
<gene>
    <name evidence="9" type="ORF">A8926_5195</name>
</gene>
<evidence type="ECO:0000313" key="9">
    <source>
        <dbReference type="EMBL" id="PKW17256.1"/>
    </source>
</evidence>
<keyword evidence="4 7" id="KW-0812">Transmembrane</keyword>
<comment type="caution">
    <text evidence="9">The sequence shown here is derived from an EMBL/GenBank/DDBJ whole genome shotgun (WGS) entry which is preliminary data.</text>
</comment>
<dbReference type="GO" id="GO:0022857">
    <property type="term" value="F:transmembrane transporter activity"/>
    <property type="evidence" value="ECO:0007669"/>
    <property type="project" value="InterPro"/>
</dbReference>
<dbReference type="AlphaFoldDB" id="A0A2N3Y2V1"/>
<feature type="transmembrane region" description="Helical" evidence="7">
    <location>
        <begin position="173"/>
        <end position="194"/>
    </location>
</feature>
<dbReference type="Gene3D" id="1.20.1250.20">
    <property type="entry name" value="MFS general substrate transporter like domains"/>
    <property type="match status" value="1"/>
</dbReference>
<feature type="transmembrane region" description="Helical" evidence="7">
    <location>
        <begin position="289"/>
        <end position="309"/>
    </location>
</feature>
<dbReference type="PROSITE" id="PS50850">
    <property type="entry name" value="MFS"/>
    <property type="match status" value="1"/>
</dbReference>
<evidence type="ECO:0000313" key="10">
    <source>
        <dbReference type="Proteomes" id="UP000233786"/>
    </source>
</evidence>
<evidence type="ECO:0000256" key="2">
    <source>
        <dbReference type="ARBA" id="ARBA00022448"/>
    </source>
</evidence>
<evidence type="ECO:0000256" key="5">
    <source>
        <dbReference type="ARBA" id="ARBA00022989"/>
    </source>
</evidence>
<feature type="transmembrane region" description="Helical" evidence="7">
    <location>
        <begin position="110"/>
        <end position="128"/>
    </location>
</feature>
<keyword evidence="5 7" id="KW-1133">Transmembrane helix</keyword>
<dbReference type="PANTHER" id="PTHR23513">
    <property type="entry name" value="INTEGRAL MEMBRANE EFFLUX PROTEIN-RELATED"/>
    <property type="match status" value="1"/>
</dbReference>
<dbReference type="InterPro" id="IPR010290">
    <property type="entry name" value="TM_effector"/>
</dbReference>
<dbReference type="InterPro" id="IPR036259">
    <property type="entry name" value="MFS_trans_sf"/>
</dbReference>
<keyword evidence="6 7" id="KW-0472">Membrane</keyword>
<keyword evidence="10" id="KW-1185">Reference proteome</keyword>
<evidence type="ECO:0000259" key="8">
    <source>
        <dbReference type="PROSITE" id="PS50850"/>
    </source>
</evidence>
<feature type="domain" description="Major facilitator superfamily (MFS) profile" evidence="8">
    <location>
        <begin position="1"/>
        <end position="200"/>
    </location>
</feature>
<feature type="transmembrane region" description="Helical" evidence="7">
    <location>
        <begin position="51"/>
        <end position="72"/>
    </location>
</feature>
<dbReference type="GO" id="GO:0005886">
    <property type="term" value="C:plasma membrane"/>
    <property type="evidence" value="ECO:0007669"/>
    <property type="project" value="UniProtKB-SubCell"/>
</dbReference>
<feature type="transmembrane region" description="Helical" evidence="7">
    <location>
        <begin position="148"/>
        <end position="167"/>
    </location>
</feature>
<evidence type="ECO:0000256" key="6">
    <source>
        <dbReference type="ARBA" id="ARBA00023136"/>
    </source>
</evidence>
<accession>A0A2N3Y2V1</accession>
<dbReference type="InterPro" id="IPR020846">
    <property type="entry name" value="MFS_dom"/>
</dbReference>
<dbReference type="PANTHER" id="PTHR23513:SF9">
    <property type="entry name" value="ENTEROBACTIN EXPORTER ENTS"/>
    <property type="match status" value="1"/>
</dbReference>
<evidence type="ECO:0000256" key="1">
    <source>
        <dbReference type="ARBA" id="ARBA00004429"/>
    </source>
</evidence>
<comment type="subcellular location">
    <subcellularLocation>
        <location evidence="1">Cell inner membrane</location>
        <topology evidence="1">Multi-pass membrane protein</topology>
    </subcellularLocation>
</comment>
<keyword evidence="3" id="KW-1003">Cell membrane</keyword>
<feature type="transmembrane region" description="Helical" evidence="7">
    <location>
        <begin position="225"/>
        <end position="249"/>
    </location>
</feature>
<feature type="transmembrane region" description="Helical" evidence="7">
    <location>
        <begin position="261"/>
        <end position="282"/>
    </location>
</feature>
<dbReference type="Proteomes" id="UP000233786">
    <property type="component" value="Unassembled WGS sequence"/>
</dbReference>
<dbReference type="CDD" id="cd06173">
    <property type="entry name" value="MFS_MefA_like"/>
    <property type="match status" value="1"/>
</dbReference>
<keyword evidence="2" id="KW-0813">Transport</keyword>
<dbReference type="OrthoDB" id="5494559at2"/>
<evidence type="ECO:0000256" key="4">
    <source>
        <dbReference type="ARBA" id="ARBA00022692"/>
    </source>
</evidence>
<dbReference type="RefSeq" id="WP_010692970.1">
    <property type="nucleotide sequence ID" value="NZ_CP061007.1"/>
</dbReference>
<evidence type="ECO:0000256" key="7">
    <source>
        <dbReference type="SAM" id="Phobius"/>
    </source>
</evidence>
<feature type="transmembrane region" description="Helical" evidence="7">
    <location>
        <begin position="84"/>
        <end position="104"/>
    </location>
</feature>
<dbReference type="STRING" id="994479.GCA_000194155_01237"/>